<dbReference type="Pfam" id="PF00106">
    <property type="entry name" value="adh_short"/>
    <property type="match status" value="1"/>
</dbReference>
<evidence type="ECO:0000313" key="5">
    <source>
        <dbReference type="Proteomes" id="UP001174909"/>
    </source>
</evidence>
<dbReference type="InterPro" id="IPR002347">
    <property type="entry name" value="SDR_fam"/>
</dbReference>
<dbReference type="GO" id="GO:0006006">
    <property type="term" value="P:glucose metabolic process"/>
    <property type="evidence" value="ECO:0007669"/>
    <property type="project" value="TreeGrafter"/>
</dbReference>
<accession>A0AA35TW56</accession>
<dbReference type="PANTHER" id="PTHR44252:SF3">
    <property type="entry name" value="D-ERYTHRULOSE REDUCTASE-RELATED"/>
    <property type="match status" value="1"/>
</dbReference>
<dbReference type="Gene3D" id="3.40.50.720">
    <property type="entry name" value="NAD(P)-binding Rossmann-like Domain"/>
    <property type="match status" value="1"/>
</dbReference>
<gene>
    <name evidence="4" type="ORF">GBAR_LOCUS29601</name>
</gene>
<evidence type="ECO:0000256" key="2">
    <source>
        <dbReference type="ARBA" id="ARBA00022857"/>
    </source>
</evidence>
<dbReference type="GO" id="GO:0050038">
    <property type="term" value="F:L-xylulose reductase (NADPH) activity"/>
    <property type="evidence" value="ECO:0007669"/>
    <property type="project" value="TreeGrafter"/>
</dbReference>
<dbReference type="Proteomes" id="UP001174909">
    <property type="component" value="Unassembled WGS sequence"/>
</dbReference>
<dbReference type="EMBL" id="CASHTH010004156">
    <property type="protein sequence ID" value="CAI8054187.1"/>
    <property type="molecule type" value="Genomic_DNA"/>
</dbReference>
<evidence type="ECO:0000313" key="4">
    <source>
        <dbReference type="EMBL" id="CAI8054187.1"/>
    </source>
</evidence>
<evidence type="ECO:0000256" key="3">
    <source>
        <dbReference type="RuleBase" id="RU000363"/>
    </source>
</evidence>
<dbReference type="AlphaFoldDB" id="A0AA35TW56"/>
<dbReference type="FunFam" id="3.40.50.720:FF:000084">
    <property type="entry name" value="Short-chain dehydrogenase reductase"/>
    <property type="match status" value="1"/>
</dbReference>
<dbReference type="SUPFAM" id="SSF51735">
    <property type="entry name" value="NAD(P)-binding Rossmann-fold domains"/>
    <property type="match status" value="1"/>
</dbReference>
<dbReference type="PRINTS" id="PR00080">
    <property type="entry name" value="SDRFAMILY"/>
</dbReference>
<dbReference type="PANTHER" id="PTHR44252">
    <property type="entry name" value="D-ERYTHRULOSE REDUCTASE"/>
    <property type="match status" value="1"/>
</dbReference>
<proteinExistence type="inferred from homology"/>
<name>A0AA35TW56_GEOBA</name>
<reference evidence="4" key="1">
    <citation type="submission" date="2023-03" db="EMBL/GenBank/DDBJ databases">
        <authorList>
            <person name="Steffen K."/>
            <person name="Cardenas P."/>
        </authorList>
    </citation>
    <scope>NUCLEOTIDE SEQUENCE</scope>
</reference>
<organism evidence="4 5">
    <name type="scientific">Geodia barretti</name>
    <name type="common">Barrett's horny sponge</name>
    <dbReference type="NCBI Taxonomy" id="519541"/>
    <lineage>
        <taxon>Eukaryota</taxon>
        <taxon>Metazoa</taxon>
        <taxon>Porifera</taxon>
        <taxon>Demospongiae</taxon>
        <taxon>Heteroscleromorpha</taxon>
        <taxon>Tetractinellida</taxon>
        <taxon>Astrophorina</taxon>
        <taxon>Geodiidae</taxon>
        <taxon>Geodia</taxon>
    </lineage>
</organism>
<dbReference type="PRINTS" id="PR00081">
    <property type="entry name" value="GDHRDH"/>
</dbReference>
<sequence length="260" mass="27359">MATPFAGKRALVTGAGKGIGRATVKALVECGAEVIALSRTEADLHSLKQEVPSVKTECVDVSDLPAVEAVVKGAGPIHLLVNNAGVTQLLSVLDTTPDAYDRIMSVNLKAPVFLSQYVARGMVERGDGGAIVNVSSVASSVALTDHLAYCTSKAGMDMATKVMALELGPHKIRVNAVNPTVVMTDMGKMAWSDPVKSSNAMTQIPLGRFAGIYTDPTLSVHLAFGRRLPGKEALVTALCVGRLCFLVLSHSLPLNYYLTP</sequence>
<dbReference type="GO" id="GO:0004090">
    <property type="term" value="F:carbonyl reductase (NADPH) activity"/>
    <property type="evidence" value="ECO:0007669"/>
    <property type="project" value="TreeGrafter"/>
</dbReference>
<dbReference type="InterPro" id="IPR051737">
    <property type="entry name" value="L-xylulose/Carbonyl_redctase"/>
</dbReference>
<comment type="similarity">
    <text evidence="1 3">Belongs to the short-chain dehydrogenases/reductases (SDR) family.</text>
</comment>
<comment type="caution">
    <text evidence="4">The sequence shown here is derived from an EMBL/GenBank/DDBJ whole genome shotgun (WGS) entry which is preliminary data.</text>
</comment>
<keyword evidence="2" id="KW-0521">NADP</keyword>
<dbReference type="InterPro" id="IPR036291">
    <property type="entry name" value="NAD(P)-bd_dom_sf"/>
</dbReference>
<dbReference type="GO" id="GO:0005997">
    <property type="term" value="P:xylulose metabolic process"/>
    <property type="evidence" value="ECO:0007669"/>
    <property type="project" value="TreeGrafter"/>
</dbReference>
<keyword evidence="5" id="KW-1185">Reference proteome</keyword>
<evidence type="ECO:0000256" key="1">
    <source>
        <dbReference type="ARBA" id="ARBA00006484"/>
    </source>
</evidence>
<protein>
    <submittedName>
        <fullName evidence="4">L-xylulose reductase</fullName>
    </submittedName>
</protein>